<dbReference type="GO" id="GO:0005737">
    <property type="term" value="C:cytoplasm"/>
    <property type="evidence" value="ECO:0007669"/>
    <property type="project" value="TreeGrafter"/>
</dbReference>
<reference evidence="2 3" key="1">
    <citation type="submission" date="2018-08" db="EMBL/GenBank/DDBJ databases">
        <title>Genomic Encyclopedia of Archaeal and Bacterial Type Strains, Phase II (KMG-II): from individual species to whole genera.</title>
        <authorList>
            <person name="Goeker M."/>
        </authorList>
    </citation>
    <scope>NUCLEOTIDE SEQUENCE [LARGE SCALE GENOMIC DNA]</scope>
    <source>
        <strain evidence="2 3">DSM 45791</strain>
    </source>
</reference>
<dbReference type="SUPFAM" id="SSF55729">
    <property type="entry name" value="Acyl-CoA N-acyltransferases (Nat)"/>
    <property type="match status" value="1"/>
</dbReference>
<dbReference type="Proteomes" id="UP000256269">
    <property type="component" value="Unassembled WGS sequence"/>
</dbReference>
<dbReference type="InterPro" id="IPR000182">
    <property type="entry name" value="GNAT_dom"/>
</dbReference>
<dbReference type="InterPro" id="IPR051908">
    <property type="entry name" value="Ribosomal_N-acetyltransferase"/>
</dbReference>
<dbReference type="GO" id="GO:1990189">
    <property type="term" value="F:protein N-terminal-serine acetyltransferase activity"/>
    <property type="evidence" value="ECO:0007669"/>
    <property type="project" value="TreeGrafter"/>
</dbReference>
<dbReference type="PANTHER" id="PTHR43441:SF11">
    <property type="entry name" value="RIBOSOMAL-PROTEIN-SERINE ACETYLTRANSFERASE"/>
    <property type="match status" value="1"/>
</dbReference>
<dbReference type="RefSeq" id="WP_116174576.1">
    <property type="nucleotide sequence ID" value="NZ_CP144375.1"/>
</dbReference>
<dbReference type="Pfam" id="PF13302">
    <property type="entry name" value="Acetyltransf_3"/>
    <property type="match status" value="1"/>
</dbReference>
<dbReference type="InterPro" id="IPR016181">
    <property type="entry name" value="Acyl_CoA_acyltransferase"/>
</dbReference>
<dbReference type="OrthoDB" id="3466127at2"/>
<accession>A0A3E0HUB3</accession>
<gene>
    <name evidence="2" type="ORF">BCF44_104314</name>
</gene>
<organism evidence="2 3">
    <name type="scientific">Kutzneria buriramensis</name>
    <dbReference type="NCBI Taxonomy" id="1045776"/>
    <lineage>
        <taxon>Bacteria</taxon>
        <taxon>Bacillati</taxon>
        <taxon>Actinomycetota</taxon>
        <taxon>Actinomycetes</taxon>
        <taxon>Pseudonocardiales</taxon>
        <taxon>Pseudonocardiaceae</taxon>
        <taxon>Kutzneria</taxon>
    </lineage>
</organism>
<proteinExistence type="predicted"/>
<dbReference type="AlphaFoldDB" id="A0A3E0HUB3"/>
<evidence type="ECO:0000259" key="1">
    <source>
        <dbReference type="PROSITE" id="PS51186"/>
    </source>
</evidence>
<dbReference type="GO" id="GO:0008999">
    <property type="term" value="F:protein-N-terminal-alanine acetyltransferase activity"/>
    <property type="evidence" value="ECO:0007669"/>
    <property type="project" value="TreeGrafter"/>
</dbReference>
<comment type="caution">
    <text evidence="2">The sequence shown here is derived from an EMBL/GenBank/DDBJ whole genome shotgun (WGS) entry which is preliminary data.</text>
</comment>
<dbReference type="PROSITE" id="PS51186">
    <property type="entry name" value="GNAT"/>
    <property type="match status" value="1"/>
</dbReference>
<keyword evidence="3" id="KW-1185">Reference proteome</keyword>
<protein>
    <submittedName>
        <fullName evidence="2">RimJ/RimL family protein N-acetyltransferase</fullName>
    </submittedName>
</protein>
<dbReference type="EMBL" id="QUNO01000004">
    <property type="protein sequence ID" value="REH50047.1"/>
    <property type="molecule type" value="Genomic_DNA"/>
</dbReference>
<name>A0A3E0HUB3_9PSEU</name>
<feature type="domain" description="N-acetyltransferase" evidence="1">
    <location>
        <begin position="40"/>
        <end position="187"/>
    </location>
</feature>
<keyword evidence="2" id="KW-0808">Transferase</keyword>
<sequence>MEPWPLRNLVLRTQRLELRPDDDFGLYQLIEVARAGVHPPEYMPFSVPWTDVPDERLGLENLRYYWSERARLRPDDWHLHFLVRLDGKVIGEQGMMASNFAVTREVSTGSWLGREFQGHGYGTEMRAAVLAFAFDHLGAVQARTSAYVDNAASLAVSRSLGYVDDGTLRGSRRGEPAVQLRMLLTADRFAAHRPHWKLAVDGADSCLPLLIA</sequence>
<dbReference type="PANTHER" id="PTHR43441">
    <property type="entry name" value="RIBOSOMAL-PROTEIN-SERINE ACETYLTRANSFERASE"/>
    <property type="match status" value="1"/>
</dbReference>
<evidence type="ECO:0000313" key="3">
    <source>
        <dbReference type="Proteomes" id="UP000256269"/>
    </source>
</evidence>
<dbReference type="Gene3D" id="3.40.630.30">
    <property type="match status" value="1"/>
</dbReference>
<evidence type="ECO:0000313" key="2">
    <source>
        <dbReference type="EMBL" id="REH50047.1"/>
    </source>
</evidence>